<evidence type="ECO:0000256" key="2">
    <source>
        <dbReference type="SAM" id="SignalP"/>
    </source>
</evidence>
<gene>
    <name evidence="3" type="ORF">BABINDRAFT_168692</name>
</gene>
<name>A0A1E3QK88_9ASCO</name>
<proteinExistence type="predicted"/>
<reference evidence="4" key="1">
    <citation type="submission" date="2016-05" db="EMBL/GenBank/DDBJ databases">
        <title>Comparative genomics of biotechnologically important yeasts.</title>
        <authorList>
            <consortium name="DOE Joint Genome Institute"/>
            <person name="Riley R."/>
            <person name="Haridas S."/>
            <person name="Wolfe K.H."/>
            <person name="Lopes M.R."/>
            <person name="Hittinger C.T."/>
            <person name="Goker M."/>
            <person name="Salamov A."/>
            <person name="Wisecaver J."/>
            <person name="Long T.M."/>
            <person name="Aerts A.L."/>
            <person name="Barry K."/>
            <person name="Choi C."/>
            <person name="Clum A."/>
            <person name="Coughlan A.Y."/>
            <person name="Deshpande S."/>
            <person name="Douglass A.P."/>
            <person name="Hanson S.J."/>
            <person name="Klenk H.-P."/>
            <person name="Labutti K."/>
            <person name="Lapidus A."/>
            <person name="Lindquist E."/>
            <person name="Lipzen A."/>
            <person name="Meier-Kolthoff J.P."/>
            <person name="Ohm R.A."/>
            <person name="Otillar R.P."/>
            <person name="Pangilinan J."/>
            <person name="Peng Y."/>
            <person name="Rokas A."/>
            <person name="Rosa C.A."/>
            <person name="Scheuner C."/>
            <person name="Sibirny A.A."/>
            <person name="Slot J.C."/>
            <person name="Stielow J.B."/>
            <person name="Sun H."/>
            <person name="Kurtzman C.P."/>
            <person name="Blackwell M."/>
            <person name="Grigoriev I.V."/>
            <person name="Jeffries T.W."/>
        </authorList>
    </citation>
    <scope>NUCLEOTIDE SEQUENCE [LARGE SCALE GENOMIC DNA]</scope>
    <source>
        <strain evidence="4">NRRL Y-12698</strain>
    </source>
</reference>
<dbReference type="RefSeq" id="XP_018983444.1">
    <property type="nucleotide sequence ID" value="XM_019130602.1"/>
</dbReference>
<dbReference type="EMBL" id="KV454437">
    <property type="protein sequence ID" value="ODQ78116.1"/>
    <property type="molecule type" value="Genomic_DNA"/>
</dbReference>
<evidence type="ECO:0000313" key="3">
    <source>
        <dbReference type="EMBL" id="ODQ78116.1"/>
    </source>
</evidence>
<feature type="region of interest" description="Disordered" evidence="1">
    <location>
        <begin position="248"/>
        <end position="273"/>
    </location>
</feature>
<dbReference type="Proteomes" id="UP000094336">
    <property type="component" value="Unassembled WGS sequence"/>
</dbReference>
<keyword evidence="2" id="KW-0732">Signal</keyword>
<feature type="chain" id="PRO_5009134319" evidence="2">
    <location>
        <begin position="20"/>
        <end position="296"/>
    </location>
</feature>
<accession>A0A1E3QK88</accession>
<organism evidence="3 4">
    <name type="scientific">Babjeviella inositovora NRRL Y-12698</name>
    <dbReference type="NCBI Taxonomy" id="984486"/>
    <lineage>
        <taxon>Eukaryota</taxon>
        <taxon>Fungi</taxon>
        <taxon>Dikarya</taxon>
        <taxon>Ascomycota</taxon>
        <taxon>Saccharomycotina</taxon>
        <taxon>Pichiomycetes</taxon>
        <taxon>Serinales incertae sedis</taxon>
        <taxon>Babjeviella</taxon>
    </lineage>
</organism>
<feature type="region of interest" description="Disordered" evidence="1">
    <location>
        <begin position="182"/>
        <end position="204"/>
    </location>
</feature>
<keyword evidence="4" id="KW-1185">Reference proteome</keyword>
<evidence type="ECO:0000256" key="1">
    <source>
        <dbReference type="SAM" id="MobiDB-lite"/>
    </source>
</evidence>
<sequence>MKHVGLLTWIILWVTAAFALNPVEDSEEDRQKHAYEELDQIARSAKPYQLRDTPRDVYSNRNVIDSDKLWREAARVEATFNNVTPEEKEKAFDLHYGINQEISKHDISHNRVKATRIKNKKKSVATQPRKEAAREYRAPRVLNTKQIKVYDQKYFDDKLFGKTVNGLKDESEMRGQKEFNERDAHAAVENSGIHPKSARAKHPHKVQVADYLAHIEDLGDSEEYGGLKRPEKSEDIDQSNLDFGLDVIEKEKQKNKQPKKGTPPRRYLPDNTNNGQMLRTGVHLYLALLFVVCALL</sequence>
<protein>
    <submittedName>
        <fullName evidence="3">Uncharacterized protein</fullName>
    </submittedName>
</protein>
<dbReference type="AlphaFoldDB" id="A0A1E3QK88"/>
<feature type="signal peptide" evidence="2">
    <location>
        <begin position="1"/>
        <end position="19"/>
    </location>
</feature>
<evidence type="ECO:0000313" key="4">
    <source>
        <dbReference type="Proteomes" id="UP000094336"/>
    </source>
</evidence>
<dbReference type="GeneID" id="30148455"/>